<dbReference type="KEGG" id="cms:pCS0022"/>
<name>B0RJ17_CLASE</name>
<keyword evidence="2" id="KW-1185">Reference proteome</keyword>
<organism evidence="1 2">
    <name type="scientific">Clavibacter sepedonicus</name>
    <name type="common">Clavibacter michiganensis subsp. sepedonicus</name>
    <dbReference type="NCBI Taxonomy" id="31964"/>
    <lineage>
        <taxon>Bacteria</taxon>
        <taxon>Bacillati</taxon>
        <taxon>Actinomycetota</taxon>
        <taxon>Actinomycetes</taxon>
        <taxon>Micrococcales</taxon>
        <taxon>Microbacteriaceae</taxon>
        <taxon>Clavibacter</taxon>
    </lineage>
</organism>
<evidence type="ECO:0000313" key="1">
    <source>
        <dbReference type="EMBL" id="CAQ03205.1"/>
    </source>
</evidence>
<proteinExistence type="predicted"/>
<dbReference type="PROSITE" id="PS00135">
    <property type="entry name" value="TRYPSIN_SER"/>
    <property type="match status" value="1"/>
</dbReference>
<keyword evidence="1" id="KW-0614">Plasmid</keyword>
<gene>
    <name evidence="1" type="primary">pat1</name>
    <name evidence="1" type="ordered locus">pCS0022</name>
</gene>
<geneLocation type="plasmid" evidence="1 2">
    <name>pCS1</name>
</geneLocation>
<protein>
    <submittedName>
        <fullName evidence="1">Pat1 protein</fullName>
    </submittedName>
</protein>
<dbReference type="InterPro" id="IPR001254">
    <property type="entry name" value="Trypsin_dom"/>
</dbReference>
<dbReference type="EMBL" id="AM849035">
    <property type="protein sequence ID" value="CAQ03205.1"/>
    <property type="molecule type" value="Genomic_DNA"/>
</dbReference>
<dbReference type="SUPFAM" id="SSF50494">
    <property type="entry name" value="Trypsin-like serine proteases"/>
    <property type="match status" value="1"/>
</dbReference>
<evidence type="ECO:0000313" key="2">
    <source>
        <dbReference type="Proteomes" id="UP000001318"/>
    </source>
</evidence>
<dbReference type="Proteomes" id="UP000001318">
    <property type="component" value="Plasmid pCS1"/>
</dbReference>
<dbReference type="Gene3D" id="2.40.10.10">
    <property type="entry name" value="Trypsin-like serine proteases"/>
    <property type="match status" value="2"/>
</dbReference>
<dbReference type="AlphaFoldDB" id="B0RJ17"/>
<dbReference type="InterPro" id="IPR009003">
    <property type="entry name" value="Peptidase_S1_PA"/>
</dbReference>
<dbReference type="InterPro" id="IPR033116">
    <property type="entry name" value="TRYPSIN_SER"/>
</dbReference>
<dbReference type="GO" id="GO:0006508">
    <property type="term" value="P:proteolysis"/>
    <property type="evidence" value="ECO:0007669"/>
    <property type="project" value="InterPro"/>
</dbReference>
<dbReference type="HOGENOM" id="CLU_060967_0_0_11"/>
<sequence>MRTHHSLTSRSARLLIACAAVTLTCLTPLIVAPSSAQAVGAVRTSLPIVAGTKLTFSEPSPPGTYTADSYCTAGAVLKSTTYLSRLLPFSAATRYVLTAKHCASLGATVRVGEDNVGRVTWTSPDRDLELITVNPESHRNTQCGPTHSGAARCSIIQSFTPRAIGKIVLHLPYSNFERAIPVAGMGEPSATQQICTSGYRTGPNCTFRLVTLPPNAEAEARARGQMVIRSTVAGTDQGDSGGPVASPGGVLFGIHHGSADPEHYSNVSIYTPLSEFFREQPNYALAPSS</sequence>
<dbReference type="GO" id="GO:0004252">
    <property type="term" value="F:serine-type endopeptidase activity"/>
    <property type="evidence" value="ECO:0007669"/>
    <property type="project" value="InterPro"/>
</dbReference>
<reference evidence="1 2" key="1">
    <citation type="journal article" date="2008" name="J. Bacteriol.">
        <title>Genome of the actinomycete plant pathogen Clavibacter michiganensis subsp. sepedonicus suggests recent niche adaptation.</title>
        <authorList>
            <person name="Bentley S.D."/>
            <person name="Corton C."/>
            <person name="Brown S.E."/>
            <person name="Barron A."/>
            <person name="Clark L."/>
            <person name="Doggett J."/>
            <person name="Harris B."/>
            <person name="Ormond D."/>
            <person name="Quail M.A."/>
            <person name="May G."/>
            <person name="Francis D."/>
            <person name="Knudson D."/>
            <person name="Parkhill J."/>
            <person name="Ishimaru C.A."/>
        </authorList>
    </citation>
    <scope>NUCLEOTIDE SEQUENCE [LARGE SCALE GENOMIC DNA]</scope>
    <source>
        <strain evidence="2">ATCC 33113 / DSM 20744 / JCM 9667 / LMG 2889 / ICMP 2535 / C-1</strain>
    </source>
</reference>
<dbReference type="Pfam" id="PF00089">
    <property type="entry name" value="Trypsin"/>
    <property type="match status" value="1"/>
</dbReference>
<accession>B0RJ17</accession>
<dbReference type="InterPro" id="IPR043504">
    <property type="entry name" value="Peptidase_S1_PA_chymotrypsin"/>
</dbReference>